<protein>
    <recommendedName>
        <fullName evidence="4">Protein SHORTAGE IN CHIASMATA 1</fullName>
    </recommendedName>
</protein>
<proteinExistence type="predicted"/>
<dbReference type="PANTHER" id="PTHR35764">
    <property type="entry name" value="PROTEIN SHORTAGE IN CHIASMATA 1"/>
    <property type="match status" value="1"/>
</dbReference>
<reference evidence="2" key="1">
    <citation type="submission" date="2023-05" db="EMBL/GenBank/DDBJ databases">
        <authorList>
            <person name="Huff M."/>
        </authorList>
    </citation>
    <scope>NUCLEOTIDE SEQUENCE</scope>
</reference>
<feature type="region of interest" description="Disordered" evidence="1">
    <location>
        <begin position="1577"/>
        <end position="1607"/>
    </location>
</feature>
<dbReference type="InterPro" id="IPR038824">
    <property type="entry name" value="SHOC1-like"/>
</dbReference>
<organism evidence="2 3">
    <name type="scientific">Fraxinus pennsylvanica</name>
    <dbReference type="NCBI Taxonomy" id="56036"/>
    <lineage>
        <taxon>Eukaryota</taxon>
        <taxon>Viridiplantae</taxon>
        <taxon>Streptophyta</taxon>
        <taxon>Embryophyta</taxon>
        <taxon>Tracheophyta</taxon>
        <taxon>Spermatophyta</taxon>
        <taxon>Magnoliopsida</taxon>
        <taxon>eudicotyledons</taxon>
        <taxon>Gunneridae</taxon>
        <taxon>Pentapetalae</taxon>
        <taxon>asterids</taxon>
        <taxon>lamiids</taxon>
        <taxon>Lamiales</taxon>
        <taxon>Oleaceae</taxon>
        <taxon>Oleeae</taxon>
        <taxon>Fraxinus</taxon>
    </lineage>
</organism>
<sequence>MRNRFLAADYFTAGGSVQTLDFIRLPLPHLPPPNNLSFSQHFLHSFHDIPVFSITCEIEKLPIDHARSKLFSDVLPHVIDEVNFSGHEIGSTKGNRTVLISEDDFTPDHGGRSIIEITQFEIPEMDLSLLQLESAIQSQVEDLDILSQSSVAECTMDMPTSDLSLPNLLEIQQSVYSVDDISLEYSMKQKADFLEDVGSFEGELHLHNIHFPPFEVDEESLGIVRSIHMEDELLDFENIEPQHLTELDVVLSDGKELLSSVEFDLNKYLSEHCLAVQCPEVELHCSNFSSQMDYLSVVEQPHYEEYSTFHQGKAGGDIIGSVNLCLFEEFQFFDQDPSYSCEFFSDAAKEVEEEPCEFMFGENMNFMNFGELIVCHELTLMDDSFKSLPVPIISGHENIRSLHLMIEQILAQVESQSSSTSDGLYLDWHFLEEDNFGKYSSFREMPWEIDTYKIDASNYLMDSTKQIYDFILSMDCSDKPNTEDCKEMLNLPSAVVSMFHTSVDEKNSDSWHNHGDRKRLNGDLLLETGIERVPSFVESMSSDLEFFLNPRNYVTGKESKPADKSVDIITTYPLIFSNDDSVSNATTMVQQQWNVRLHRVQLSENILLLIDNFCKVFLALLENDTELRQSQSLGQVGEDLTVLWLPKEELMDLLKKRSAPSTYSAHNDDNIMLLMMLCAIKQMAFYLCYYGIHATYLYVDRLCRNLQCLKSRLSCLYNLIKNANERAEKEICENHPSLSVVHEILQTNLSSGSLKILIVADRVFWWPLKRLLTSMKISCNELHHFSAHASQQGREFTNTILNSMLSTDSCLVSYEYVSASFPFHEFGFVLEYGGSNGSSIISTICPKLDQLPPLYFLKVELEDSSVSKALSCGAYISKNSEFKMASIFSVRSRFIVLSCFQDAGIHSTSAQNESKNKLEDLLNFVPIEETYNKGLVKDVNEDEVCSVMPVKSLPVAMESKEINLGKPFPHDIVIIVNTQNFDKEMVISRRRTYQRILALEKEGAQVVERDIDLPVDIIVSAATCLAWYDCRNIGKKASAPDEAFSCLPLCIESIAESTLTSLSFAFSCCILIFEGEGSFLSGIMESSDELYAAAASLGIDIQLFFSFSSDMTNEIILSCIEVGTKSHRGLCPKMSDSESLAESFLTAFPSINPLSAHGILSSGSTLVEFLDLSDKDRTRALQKFNVPDESIALLNATSRYGVREDSKSGMTDCSSSVSSAPDSETAQFRSASDRKKLKYTRNLYDASEPPNDLFHMDPLKLFSDDLLHPPKASTSRDSWLSGSTEKFDESGKSSLSFDDKLFRNSQGLDVDTMMKSSTVSKFHDFPNAKDLEILAEIEKPTMAEIGVNYDPRSRSGKSTTINFSRKNTEACGYLQENLIGEVIDIDDTPTFRNYIDCSPFMLDGEKDYAARLCKPPSGVTKVPVFTDPVEIDSASGAWVSIRDSRQSSRGEIGERFDAVENNKISLKCQKRLFHDDVTETNSQNSYKISFQEKGPRNYGGTPLSNALRSTEPQQGSPWTIEFLNRIREKSRLRQQSPPCNLSSPRFNYSRNASKVTKRKSPSILEFYKYQGGSASEKIVEEKRQKRSSQQSNSSKNKKGSASCHSSLTPIDKRASRTLSFATNGNGGQKALNSLLTAAFGLQSGRCVLSLSLSLDHNHCLYIAIITWASMTALVTTAEVCDANPQLNASGELRALQTVFQIYGRRQELCGPIVTGCG</sequence>
<keyword evidence="3" id="KW-1185">Reference proteome</keyword>
<feature type="region of interest" description="Disordered" evidence="1">
    <location>
        <begin position="1491"/>
        <end position="1515"/>
    </location>
</feature>
<feature type="compositionally biased region" description="Polar residues" evidence="1">
    <location>
        <begin position="1272"/>
        <end position="1284"/>
    </location>
</feature>
<dbReference type="PANTHER" id="PTHR35764:SF1">
    <property type="entry name" value="PROTEIN SHORTAGE IN CHIASMATA 1"/>
    <property type="match status" value="1"/>
</dbReference>
<feature type="region of interest" description="Disordered" evidence="1">
    <location>
        <begin position="1272"/>
        <end position="1293"/>
    </location>
</feature>
<dbReference type="Proteomes" id="UP000834106">
    <property type="component" value="Chromosome 12"/>
</dbReference>
<name>A0AAD2E203_9LAMI</name>
<feature type="compositionally biased region" description="Polar residues" evidence="1">
    <location>
        <begin position="1533"/>
        <end position="1554"/>
    </location>
</feature>
<dbReference type="GO" id="GO:0000712">
    <property type="term" value="P:resolution of meiotic recombination intermediates"/>
    <property type="evidence" value="ECO:0007669"/>
    <property type="project" value="TreeGrafter"/>
</dbReference>
<feature type="compositionally biased region" description="Polar residues" evidence="1">
    <location>
        <begin position="1220"/>
        <end position="1230"/>
    </location>
</feature>
<feature type="region of interest" description="Disordered" evidence="1">
    <location>
        <begin position="1204"/>
        <end position="1231"/>
    </location>
</feature>
<feature type="compositionally biased region" description="Polar residues" evidence="1">
    <location>
        <begin position="1502"/>
        <end position="1515"/>
    </location>
</feature>
<dbReference type="EMBL" id="OU503047">
    <property type="protein sequence ID" value="CAI9771910.1"/>
    <property type="molecule type" value="Genomic_DNA"/>
</dbReference>
<accession>A0AAD2E203</accession>
<evidence type="ECO:0008006" key="4">
    <source>
        <dbReference type="Google" id="ProtNLM"/>
    </source>
</evidence>
<evidence type="ECO:0000256" key="1">
    <source>
        <dbReference type="SAM" id="MobiDB-lite"/>
    </source>
</evidence>
<gene>
    <name evidence="2" type="ORF">FPE_LOCUS19340</name>
</gene>
<feature type="region of interest" description="Disordered" evidence="1">
    <location>
        <begin position="1530"/>
        <end position="1554"/>
    </location>
</feature>
<evidence type="ECO:0000313" key="3">
    <source>
        <dbReference type="Proteomes" id="UP000834106"/>
    </source>
</evidence>
<evidence type="ECO:0000313" key="2">
    <source>
        <dbReference type="EMBL" id="CAI9771910.1"/>
    </source>
</evidence>